<dbReference type="OrthoDB" id="4964652at2"/>
<feature type="transmembrane region" description="Helical" evidence="1">
    <location>
        <begin position="170"/>
        <end position="192"/>
    </location>
</feature>
<dbReference type="RefSeq" id="WP_123255367.1">
    <property type="nucleotide sequence ID" value="NZ_RBED01000094.1"/>
</dbReference>
<feature type="transmembrane region" description="Helical" evidence="1">
    <location>
        <begin position="253"/>
        <end position="271"/>
    </location>
</feature>
<protein>
    <recommendedName>
        <fullName evidence="4">Integral membrane protein</fullName>
    </recommendedName>
</protein>
<proteinExistence type="predicted"/>
<organism evidence="2 3">
    <name type="scientific">Arthrobacter oryzae</name>
    <dbReference type="NCBI Taxonomy" id="409290"/>
    <lineage>
        <taxon>Bacteria</taxon>
        <taxon>Bacillati</taxon>
        <taxon>Actinomycetota</taxon>
        <taxon>Actinomycetes</taxon>
        <taxon>Micrococcales</taxon>
        <taxon>Micrococcaceae</taxon>
        <taxon>Arthrobacter</taxon>
    </lineage>
</organism>
<keyword evidence="1" id="KW-0472">Membrane</keyword>
<feature type="transmembrane region" description="Helical" evidence="1">
    <location>
        <begin position="199"/>
        <end position="217"/>
    </location>
</feature>
<accession>A0A3N0BZN1</accession>
<keyword evidence="3" id="KW-1185">Reference proteome</keyword>
<evidence type="ECO:0000256" key="1">
    <source>
        <dbReference type="SAM" id="Phobius"/>
    </source>
</evidence>
<name>A0A3N0BZN1_9MICC</name>
<evidence type="ECO:0008006" key="4">
    <source>
        <dbReference type="Google" id="ProtNLM"/>
    </source>
</evidence>
<gene>
    <name evidence="2" type="ORF">D7003_10345</name>
</gene>
<dbReference type="EMBL" id="RBED01000094">
    <property type="protein sequence ID" value="RNL55352.1"/>
    <property type="molecule type" value="Genomic_DNA"/>
</dbReference>
<keyword evidence="1" id="KW-1133">Transmembrane helix</keyword>
<evidence type="ECO:0000313" key="2">
    <source>
        <dbReference type="EMBL" id="RNL55352.1"/>
    </source>
</evidence>
<sequence length="284" mass="28938">MRTFVSAAAVLIGLVLAAVAVPAMWADRNVVQEGGFVALTAPLGKDPAFQKRLAAATVDTLMSGDLIPDYLMALARPVLETAADSLTGLPDYPSAWAETVRKSHRLSFADPGTLPPEADATTLTLDIGPLVGLLAKQVADSTKLPVEAPDQVLIDVGEPTQRQVIERVSAFAPMGYAVTAAAGIAFAIALVAARRRWSVLAGTGAGALVLAGLWKLAADAAAGAAIATSSAEKVAGTFTKEFAAAATASFEQWILVAAVAGAALLVIGLIARSVGARRRVSGGA</sequence>
<keyword evidence="1" id="KW-0812">Transmembrane</keyword>
<evidence type="ECO:0000313" key="3">
    <source>
        <dbReference type="Proteomes" id="UP000273807"/>
    </source>
</evidence>
<dbReference type="AlphaFoldDB" id="A0A3N0BZN1"/>
<comment type="caution">
    <text evidence="2">The sequence shown here is derived from an EMBL/GenBank/DDBJ whole genome shotgun (WGS) entry which is preliminary data.</text>
</comment>
<reference evidence="2 3" key="1">
    <citation type="submission" date="2018-10" db="EMBL/GenBank/DDBJ databases">
        <title>Genome sequencing of Arthrobacter oryzae TNB02.</title>
        <authorList>
            <person name="Cho Y.-J."/>
            <person name="Cho A."/>
            <person name="Kim O.-S."/>
        </authorList>
    </citation>
    <scope>NUCLEOTIDE SEQUENCE [LARGE SCALE GENOMIC DNA]</scope>
    <source>
        <strain evidence="2 3">TNB02</strain>
    </source>
</reference>
<dbReference type="Proteomes" id="UP000273807">
    <property type="component" value="Unassembled WGS sequence"/>
</dbReference>